<dbReference type="SUPFAM" id="SSF48600">
    <property type="entry name" value="Chorismate mutase II"/>
    <property type="match status" value="1"/>
</dbReference>
<keyword evidence="1" id="KW-0413">Isomerase</keyword>
<dbReference type="STRING" id="39480.EUAN_23660"/>
<gene>
    <name evidence="3" type="primary">pchB</name>
    <name evidence="3" type="ORF">EUAN_23660</name>
</gene>
<sequence>MGICKNLNEVRENIDRLDNEIVKLIAERSTYVSQAANFKKTTDDVKAPERVEMIIEKMRGLAKGNNLNPDIIEVVYRNMINAFINMELEEHQNMIKGDKS</sequence>
<evidence type="ECO:0000256" key="1">
    <source>
        <dbReference type="ARBA" id="ARBA00023235"/>
    </source>
</evidence>
<dbReference type="PROSITE" id="PS51168">
    <property type="entry name" value="CHORISMATE_MUT_2"/>
    <property type="match status" value="1"/>
</dbReference>
<dbReference type="EMBL" id="MKIE01000018">
    <property type="protein sequence ID" value="OHW61285.1"/>
    <property type="molecule type" value="Genomic_DNA"/>
</dbReference>
<dbReference type="Gene3D" id="1.20.59.10">
    <property type="entry name" value="Chorismate mutase"/>
    <property type="match status" value="1"/>
</dbReference>
<evidence type="ECO:0000313" key="3">
    <source>
        <dbReference type="EMBL" id="OHW61285.1"/>
    </source>
</evidence>
<dbReference type="AlphaFoldDB" id="A0A1S1V4C8"/>
<dbReference type="InterPro" id="IPR051331">
    <property type="entry name" value="Chorismate_mutase-related"/>
</dbReference>
<dbReference type="GO" id="GO:0004106">
    <property type="term" value="F:chorismate mutase activity"/>
    <property type="evidence" value="ECO:0007669"/>
    <property type="project" value="InterPro"/>
</dbReference>
<dbReference type="GO" id="GO:0046417">
    <property type="term" value="P:chorismate metabolic process"/>
    <property type="evidence" value="ECO:0007669"/>
    <property type="project" value="InterPro"/>
</dbReference>
<accession>A0A1S1V4C8</accession>
<dbReference type="InterPro" id="IPR036263">
    <property type="entry name" value="Chorismate_II_sf"/>
</dbReference>
<protein>
    <submittedName>
        <fullName evidence="3">Salicylate biosynthesis protein PchB</fullName>
    </submittedName>
</protein>
<dbReference type="GO" id="GO:0009697">
    <property type="term" value="P:salicylic acid biosynthetic process"/>
    <property type="evidence" value="ECO:0007669"/>
    <property type="project" value="TreeGrafter"/>
</dbReference>
<dbReference type="PANTHER" id="PTHR38041">
    <property type="entry name" value="CHORISMATE MUTASE"/>
    <property type="match status" value="1"/>
</dbReference>
<comment type="caution">
    <text evidence="3">The sequence shown here is derived from an EMBL/GenBank/DDBJ whole genome shotgun (WGS) entry which is preliminary data.</text>
</comment>
<dbReference type="PANTHER" id="PTHR38041:SF1">
    <property type="entry name" value="CHORISMATE MUTASE"/>
    <property type="match status" value="1"/>
</dbReference>
<dbReference type="Pfam" id="PF01817">
    <property type="entry name" value="CM_2"/>
    <property type="match status" value="1"/>
</dbReference>
<name>A0A1S1V4C8_9FIRM</name>
<evidence type="ECO:0000259" key="2">
    <source>
        <dbReference type="PROSITE" id="PS51168"/>
    </source>
</evidence>
<dbReference type="RefSeq" id="WP_071064705.1">
    <property type="nucleotide sequence ID" value="NZ_MKIE01000018.1"/>
</dbReference>
<keyword evidence="4" id="KW-1185">Reference proteome</keyword>
<dbReference type="InterPro" id="IPR002701">
    <property type="entry name" value="CM_II_prokaryot"/>
</dbReference>
<feature type="domain" description="Chorismate mutase" evidence="2">
    <location>
        <begin position="1"/>
        <end position="91"/>
    </location>
</feature>
<organism evidence="3 4">
    <name type="scientific">Andreesenia angusta</name>
    <dbReference type="NCBI Taxonomy" id="39480"/>
    <lineage>
        <taxon>Bacteria</taxon>
        <taxon>Bacillati</taxon>
        <taxon>Bacillota</taxon>
        <taxon>Tissierellia</taxon>
        <taxon>Tissierellales</taxon>
        <taxon>Gottschalkiaceae</taxon>
        <taxon>Andreesenia</taxon>
    </lineage>
</organism>
<dbReference type="Proteomes" id="UP000180254">
    <property type="component" value="Unassembled WGS sequence"/>
</dbReference>
<dbReference type="SMART" id="SM00830">
    <property type="entry name" value="CM_2"/>
    <property type="match status" value="1"/>
</dbReference>
<reference evidence="3 4" key="1">
    <citation type="submission" date="2016-09" db="EMBL/GenBank/DDBJ databases">
        <title>Genome sequence of Eubacterium angustum.</title>
        <authorList>
            <person name="Poehlein A."/>
            <person name="Daniel R."/>
        </authorList>
    </citation>
    <scope>NUCLEOTIDE SEQUENCE [LARGE SCALE GENOMIC DNA]</scope>
    <source>
        <strain evidence="3 4">DSM 1989</strain>
    </source>
</reference>
<dbReference type="OrthoDB" id="3233357at2"/>
<proteinExistence type="predicted"/>
<dbReference type="InterPro" id="IPR036979">
    <property type="entry name" value="CM_dom_sf"/>
</dbReference>
<evidence type="ECO:0000313" key="4">
    <source>
        <dbReference type="Proteomes" id="UP000180254"/>
    </source>
</evidence>